<dbReference type="EMBL" id="JBHSPR010000007">
    <property type="protein sequence ID" value="MFC6016305.1"/>
    <property type="molecule type" value="Genomic_DNA"/>
</dbReference>
<dbReference type="SUPFAM" id="SSF53335">
    <property type="entry name" value="S-adenosyl-L-methionine-dependent methyltransferases"/>
    <property type="match status" value="1"/>
</dbReference>
<dbReference type="GO" id="GO:0008168">
    <property type="term" value="F:methyltransferase activity"/>
    <property type="evidence" value="ECO:0007669"/>
    <property type="project" value="UniProtKB-KW"/>
</dbReference>
<keyword evidence="1" id="KW-0808">Transferase</keyword>
<keyword evidence="1" id="KW-0489">Methyltransferase</keyword>
<evidence type="ECO:0000313" key="1">
    <source>
        <dbReference type="EMBL" id="MFC6016305.1"/>
    </source>
</evidence>
<reference evidence="2" key="1">
    <citation type="journal article" date="2019" name="Int. J. Syst. Evol. Microbiol.">
        <title>The Global Catalogue of Microorganisms (GCM) 10K type strain sequencing project: providing services to taxonomists for standard genome sequencing and annotation.</title>
        <authorList>
            <consortium name="The Broad Institute Genomics Platform"/>
            <consortium name="The Broad Institute Genome Sequencing Center for Infectious Disease"/>
            <person name="Wu L."/>
            <person name="Ma J."/>
        </authorList>
    </citation>
    <scope>NUCLEOTIDE SEQUENCE [LARGE SCALE GENOMIC DNA]</scope>
    <source>
        <strain evidence="2">ZS-35-S2</strain>
    </source>
</reference>
<protein>
    <submittedName>
        <fullName evidence="1">SAM-dependent methyltransferase</fullName>
    </submittedName>
</protein>
<dbReference type="InterPro" id="IPR029063">
    <property type="entry name" value="SAM-dependent_MTases_sf"/>
</dbReference>
<keyword evidence="2" id="KW-1185">Reference proteome</keyword>
<proteinExistence type="predicted"/>
<dbReference type="RefSeq" id="WP_377419549.1">
    <property type="nucleotide sequence ID" value="NZ_JBHSPR010000007.1"/>
</dbReference>
<sequence>MSETARPAGRVDTNMAHPARRYNYWLGGKDNFAADRASGDQVAAVFPTVRRAARENRAFLQRAVGFLAREAGIRQFLDIGTGLPTVDNTHDVAQRIAPQSRIVYVDNDPLVMAHARALLTSSAEGASVYIERDLRDPGSILEAPELHATLDLRQPVGLTLLAILHFVRDFEDPYGVVARLVDAMPSGSYVVMSHGTYDGVPAETVTKLEEANAASGGLSRPRSRTEFTRFLDGLELVEPGVVPIGDWRPSPGTRPPEPADICMYGAVARIP</sequence>
<evidence type="ECO:0000313" key="2">
    <source>
        <dbReference type="Proteomes" id="UP001596203"/>
    </source>
</evidence>
<organism evidence="1 2">
    <name type="scientific">Plantactinospora solaniradicis</name>
    <dbReference type="NCBI Taxonomy" id="1723736"/>
    <lineage>
        <taxon>Bacteria</taxon>
        <taxon>Bacillati</taxon>
        <taxon>Actinomycetota</taxon>
        <taxon>Actinomycetes</taxon>
        <taxon>Micromonosporales</taxon>
        <taxon>Micromonosporaceae</taxon>
        <taxon>Plantactinospora</taxon>
    </lineage>
</organism>
<dbReference type="Proteomes" id="UP001596203">
    <property type="component" value="Unassembled WGS sequence"/>
</dbReference>
<comment type="caution">
    <text evidence="1">The sequence shown here is derived from an EMBL/GenBank/DDBJ whole genome shotgun (WGS) entry which is preliminary data.</text>
</comment>
<gene>
    <name evidence="1" type="ORF">ACFP2T_08850</name>
</gene>
<dbReference type="InterPro" id="IPR006764">
    <property type="entry name" value="SAM_dep_MeTrfase_SAV2177_type"/>
</dbReference>
<accession>A0ABW1K4F6</accession>
<dbReference type="PIRSF" id="PIRSF017393">
    <property type="entry name" value="MTase_SAV2177"/>
    <property type="match status" value="1"/>
</dbReference>
<name>A0ABW1K4F6_9ACTN</name>
<dbReference type="Gene3D" id="3.40.50.150">
    <property type="entry name" value="Vaccinia Virus protein VP39"/>
    <property type="match status" value="1"/>
</dbReference>
<dbReference type="GO" id="GO:0032259">
    <property type="term" value="P:methylation"/>
    <property type="evidence" value="ECO:0007669"/>
    <property type="project" value="UniProtKB-KW"/>
</dbReference>
<dbReference type="Pfam" id="PF04672">
    <property type="entry name" value="Methyltransf_19"/>
    <property type="match status" value="1"/>
</dbReference>